<comment type="caution">
    <text evidence="9">The sequence shown here is derived from an EMBL/GenBank/DDBJ whole genome shotgun (WGS) entry which is preliminary data.</text>
</comment>
<evidence type="ECO:0000256" key="5">
    <source>
        <dbReference type="ARBA" id="ARBA00023049"/>
    </source>
</evidence>
<dbReference type="PANTHER" id="PTHR22726">
    <property type="entry name" value="METALLOENDOPEPTIDASE OMA1"/>
    <property type="match status" value="1"/>
</dbReference>
<accession>A0ABV7GYP1</accession>
<keyword evidence="4 6" id="KW-0862">Zinc</keyword>
<organism evidence="9 10">
    <name type="scientific">Psychromarinibacter halotolerans</name>
    <dbReference type="NCBI Taxonomy" id="1775175"/>
    <lineage>
        <taxon>Bacteria</taxon>
        <taxon>Pseudomonadati</taxon>
        <taxon>Pseudomonadota</taxon>
        <taxon>Alphaproteobacteria</taxon>
        <taxon>Rhodobacterales</taxon>
        <taxon>Paracoccaceae</taxon>
        <taxon>Psychromarinibacter</taxon>
    </lineage>
</organism>
<evidence type="ECO:0000256" key="3">
    <source>
        <dbReference type="ARBA" id="ARBA00022801"/>
    </source>
</evidence>
<evidence type="ECO:0000256" key="6">
    <source>
        <dbReference type="RuleBase" id="RU003983"/>
    </source>
</evidence>
<sequence>MFRIVLPLFCVLLSACTLSPPAGIDGPSGGVFADDKGALSPAAGDAQLGAVVARTLPVAEQVCRAERIVRNCDFVVLLDADPSAPPNAFQTEGPNGEAVLIVTAALLAEMRNEHELAFVLGHEAAHHILGHIPKARESAARGAVLAAVLAEMSGLQGEDLVAVQSIGAELGVRGFAKTFELEADALGTVIAARSGYDPLTGVLYFDRIDDPGNVFLGTHPPNSERIDVVRRVAAGL</sequence>
<proteinExistence type="inferred from homology"/>
<keyword evidence="1 6" id="KW-0645">Protease</keyword>
<dbReference type="Gene3D" id="3.30.2010.10">
    <property type="entry name" value="Metalloproteases ('zincins'), catalytic domain"/>
    <property type="match status" value="1"/>
</dbReference>
<evidence type="ECO:0000313" key="10">
    <source>
        <dbReference type="Proteomes" id="UP001595632"/>
    </source>
</evidence>
<evidence type="ECO:0000313" key="9">
    <source>
        <dbReference type="EMBL" id="MFC3145648.1"/>
    </source>
</evidence>
<dbReference type="Pfam" id="PF01435">
    <property type="entry name" value="Peptidase_M48"/>
    <property type="match status" value="1"/>
</dbReference>
<protein>
    <submittedName>
        <fullName evidence="9">M48 family metallopeptidase</fullName>
    </submittedName>
</protein>
<feature type="domain" description="Peptidase M48" evidence="8">
    <location>
        <begin position="83"/>
        <end position="231"/>
    </location>
</feature>
<reference evidence="10" key="1">
    <citation type="journal article" date="2019" name="Int. J. Syst. Evol. Microbiol.">
        <title>The Global Catalogue of Microorganisms (GCM) 10K type strain sequencing project: providing services to taxonomists for standard genome sequencing and annotation.</title>
        <authorList>
            <consortium name="The Broad Institute Genomics Platform"/>
            <consortium name="The Broad Institute Genome Sequencing Center for Infectious Disease"/>
            <person name="Wu L."/>
            <person name="Ma J."/>
        </authorList>
    </citation>
    <scope>NUCLEOTIDE SEQUENCE [LARGE SCALE GENOMIC DNA]</scope>
    <source>
        <strain evidence="10">KCTC 52366</strain>
    </source>
</reference>
<keyword evidence="10" id="KW-1185">Reference proteome</keyword>
<evidence type="ECO:0000259" key="8">
    <source>
        <dbReference type="Pfam" id="PF01435"/>
    </source>
</evidence>
<dbReference type="InterPro" id="IPR051156">
    <property type="entry name" value="Mito/Outer_Membr_Metalloprot"/>
</dbReference>
<comment type="cofactor">
    <cofactor evidence="6">
        <name>Zn(2+)</name>
        <dbReference type="ChEBI" id="CHEBI:29105"/>
    </cofactor>
    <text evidence="6">Binds 1 zinc ion per subunit.</text>
</comment>
<evidence type="ECO:0000256" key="7">
    <source>
        <dbReference type="SAM" id="SignalP"/>
    </source>
</evidence>
<dbReference type="Proteomes" id="UP001595632">
    <property type="component" value="Unassembled WGS sequence"/>
</dbReference>
<feature type="signal peptide" evidence="7">
    <location>
        <begin position="1"/>
        <end position="22"/>
    </location>
</feature>
<keyword evidence="2" id="KW-0479">Metal-binding</keyword>
<dbReference type="EMBL" id="JBHRTB010000010">
    <property type="protein sequence ID" value="MFC3145648.1"/>
    <property type="molecule type" value="Genomic_DNA"/>
</dbReference>
<dbReference type="RefSeq" id="WP_275632600.1">
    <property type="nucleotide sequence ID" value="NZ_JARGYD010000003.1"/>
</dbReference>
<keyword evidence="7" id="KW-0732">Signal</keyword>
<evidence type="ECO:0000256" key="4">
    <source>
        <dbReference type="ARBA" id="ARBA00022833"/>
    </source>
</evidence>
<dbReference type="PANTHER" id="PTHR22726:SF1">
    <property type="entry name" value="METALLOENDOPEPTIDASE OMA1, MITOCHONDRIAL"/>
    <property type="match status" value="1"/>
</dbReference>
<keyword evidence="3 6" id="KW-0378">Hydrolase</keyword>
<name>A0ABV7GYP1_9RHOB</name>
<dbReference type="PROSITE" id="PS51257">
    <property type="entry name" value="PROKAR_LIPOPROTEIN"/>
    <property type="match status" value="1"/>
</dbReference>
<evidence type="ECO:0000256" key="1">
    <source>
        <dbReference type="ARBA" id="ARBA00022670"/>
    </source>
</evidence>
<gene>
    <name evidence="9" type="ORF">ACFOGP_23200</name>
</gene>
<keyword evidence="5 6" id="KW-0482">Metalloprotease</keyword>
<evidence type="ECO:0000256" key="2">
    <source>
        <dbReference type="ARBA" id="ARBA00022723"/>
    </source>
</evidence>
<feature type="chain" id="PRO_5047224247" evidence="7">
    <location>
        <begin position="23"/>
        <end position="236"/>
    </location>
</feature>
<dbReference type="InterPro" id="IPR001915">
    <property type="entry name" value="Peptidase_M48"/>
</dbReference>
<dbReference type="CDD" id="cd07324">
    <property type="entry name" value="M48C_Oma1-like"/>
    <property type="match status" value="1"/>
</dbReference>
<comment type="similarity">
    <text evidence="6">Belongs to the peptidase M48 family.</text>
</comment>